<dbReference type="EMBL" id="CP051680">
    <property type="protein sequence ID" value="QJD83674.1"/>
    <property type="molecule type" value="Genomic_DNA"/>
</dbReference>
<feature type="compositionally biased region" description="Polar residues" evidence="1">
    <location>
        <begin position="40"/>
        <end position="56"/>
    </location>
</feature>
<keyword evidence="2" id="KW-0812">Transmembrane</keyword>
<evidence type="ECO:0000313" key="4">
    <source>
        <dbReference type="Proteomes" id="UP000502248"/>
    </source>
</evidence>
<dbReference type="RefSeq" id="WP_169279963.1">
    <property type="nucleotide sequence ID" value="NZ_CP051680.1"/>
</dbReference>
<protein>
    <submittedName>
        <fullName evidence="3">Uncharacterized protein</fullName>
    </submittedName>
</protein>
<name>A0A7Z2ZLA4_9BACL</name>
<dbReference type="Proteomes" id="UP000502248">
    <property type="component" value="Chromosome"/>
</dbReference>
<sequence>MRRDSFKLLIFAGIIGFAILYGMELSSKGIETVNGPWETPQPSSQGQTLTEGSESDWTLPARGREQSPAESPAYPPDSEQTEQYGIPRYDREPIVDRVSGKTAEVLHDLSRNGIRMVVSIFDRVLG</sequence>
<evidence type="ECO:0000313" key="3">
    <source>
        <dbReference type="EMBL" id="QJD83674.1"/>
    </source>
</evidence>
<evidence type="ECO:0000256" key="1">
    <source>
        <dbReference type="SAM" id="MobiDB-lite"/>
    </source>
</evidence>
<evidence type="ECO:0000256" key="2">
    <source>
        <dbReference type="SAM" id="Phobius"/>
    </source>
</evidence>
<proteinExistence type="predicted"/>
<dbReference type="KEGG" id="cheb:HH215_11130"/>
<reference evidence="3 4" key="1">
    <citation type="submission" date="2020-04" db="EMBL/GenBank/DDBJ databases">
        <title>Genome sequencing of novel species.</title>
        <authorList>
            <person name="Heo J."/>
            <person name="Kim S.-J."/>
            <person name="Kim J.-S."/>
            <person name="Hong S.-B."/>
            <person name="Kwon S.-W."/>
        </authorList>
    </citation>
    <scope>NUCLEOTIDE SEQUENCE [LARGE SCALE GENOMIC DNA]</scope>
    <source>
        <strain evidence="3 4">MFER-1</strain>
    </source>
</reference>
<feature type="transmembrane region" description="Helical" evidence="2">
    <location>
        <begin position="6"/>
        <end position="23"/>
    </location>
</feature>
<dbReference type="AlphaFoldDB" id="A0A7Z2ZLA4"/>
<gene>
    <name evidence="3" type="ORF">HH215_11130</name>
</gene>
<keyword evidence="4" id="KW-1185">Reference proteome</keyword>
<accession>A0A7Z2ZLA4</accession>
<feature type="region of interest" description="Disordered" evidence="1">
    <location>
        <begin position="31"/>
        <end position="91"/>
    </location>
</feature>
<organism evidence="3 4">
    <name type="scientific">Cohnella herbarum</name>
    <dbReference type="NCBI Taxonomy" id="2728023"/>
    <lineage>
        <taxon>Bacteria</taxon>
        <taxon>Bacillati</taxon>
        <taxon>Bacillota</taxon>
        <taxon>Bacilli</taxon>
        <taxon>Bacillales</taxon>
        <taxon>Paenibacillaceae</taxon>
        <taxon>Cohnella</taxon>
    </lineage>
</organism>
<keyword evidence="2" id="KW-1133">Transmembrane helix</keyword>
<keyword evidence="2" id="KW-0472">Membrane</keyword>